<dbReference type="Gene3D" id="3.40.50.300">
    <property type="entry name" value="P-loop containing nucleotide triphosphate hydrolases"/>
    <property type="match status" value="1"/>
</dbReference>
<accession>W6QCF7</accession>
<dbReference type="STRING" id="1365484.W6QCF7"/>
<dbReference type="EMBL" id="HG792017">
    <property type="protein sequence ID" value="CDM34368.1"/>
    <property type="molecule type" value="Genomic_DNA"/>
</dbReference>
<organism evidence="1 2">
    <name type="scientific">Penicillium roqueforti (strain FM164)</name>
    <dbReference type="NCBI Taxonomy" id="1365484"/>
    <lineage>
        <taxon>Eukaryota</taxon>
        <taxon>Fungi</taxon>
        <taxon>Dikarya</taxon>
        <taxon>Ascomycota</taxon>
        <taxon>Pezizomycotina</taxon>
        <taxon>Eurotiomycetes</taxon>
        <taxon>Eurotiomycetidae</taxon>
        <taxon>Eurotiales</taxon>
        <taxon>Aspergillaceae</taxon>
        <taxon>Penicillium</taxon>
    </lineage>
</organism>
<keyword evidence="2" id="KW-1185">Reference proteome</keyword>
<dbReference type="Proteomes" id="UP000030686">
    <property type="component" value="Unassembled WGS sequence"/>
</dbReference>
<dbReference type="OrthoDB" id="66620at2759"/>
<evidence type="ECO:0000313" key="2">
    <source>
        <dbReference type="Proteomes" id="UP000030686"/>
    </source>
</evidence>
<reference evidence="1" key="1">
    <citation type="journal article" date="2014" name="Nat. Commun.">
        <title>Multiple recent horizontal transfers of a large genomic region in cheese making fungi.</title>
        <authorList>
            <person name="Cheeseman K."/>
            <person name="Ropars J."/>
            <person name="Renault P."/>
            <person name="Dupont J."/>
            <person name="Gouzy J."/>
            <person name="Branca A."/>
            <person name="Abraham A.L."/>
            <person name="Ceppi M."/>
            <person name="Conseiller E."/>
            <person name="Debuchy R."/>
            <person name="Malagnac F."/>
            <person name="Goarin A."/>
            <person name="Silar P."/>
            <person name="Lacoste S."/>
            <person name="Sallet E."/>
            <person name="Bensimon A."/>
            <person name="Giraud T."/>
            <person name="Brygoo Y."/>
        </authorList>
    </citation>
    <scope>NUCLEOTIDE SEQUENCE [LARGE SCALE GENOMIC DNA]</scope>
    <source>
        <strain evidence="1">FM164</strain>
    </source>
</reference>
<dbReference type="InterPro" id="IPR027417">
    <property type="entry name" value="P-loop_NTPase"/>
</dbReference>
<evidence type="ECO:0000313" key="1">
    <source>
        <dbReference type="EMBL" id="CDM34368.1"/>
    </source>
</evidence>
<dbReference type="AlphaFoldDB" id="W6QCF7"/>
<sequence length="102" mass="10914">MDYPAAQAIPHPVNAPSTLDLERNDTGHSLMNQTVQNFSWQGLTVTVKDRETKRSRDLVSSGELVALMGTSGCDKTTPLNVLARRIASAGAKFVGENSVNSA</sequence>
<name>W6QCF7_PENRF</name>
<gene>
    <name evidence="1" type="ORF">PROQFM164_S03g001092</name>
</gene>
<proteinExistence type="predicted"/>
<protein>
    <submittedName>
        <fullName evidence="1">Genomic scaffold, ProqFM164S03</fullName>
    </submittedName>
</protein>